<keyword evidence="5" id="KW-0808">Transferase</keyword>
<dbReference type="PANTHER" id="PTHR33799:SF1">
    <property type="entry name" value="PTS SYSTEM MANNOSE-SPECIFIC EIIAB COMPONENT-RELATED"/>
    <property type="match status" value="1"/>
</dbReference>
<dbReference type="InterPro" id="IPR051471">
    <property type="entry name" value="Bacterial_PTS_sugar_comp"/>
</dbReference>
<dbReference type="SUPFAM" id="SSF53062">
    <property type="entry name" value="PTS system fructose IIA component-like"/>
    <property type="match status" value="1"/>
</dbReference>
<dbReference type="Pfam" id="PF03610">
    <property type="entry name" value="EIIA-man"/>
    <property type="match status" value="1"/>
</dbReference>
<evidence type="ECO:0000313" key="10">
    <source>
        <dbReference type="Proteomes" id="UP000033533"/>
    </source>
</evidence>
<dbReference type="GO" id="GO:0016020">
    <property type="term" value="C:membrane"/>
    <property type="evidence" value="ECO:0007669"/>
    <property type="project" value="InterPro"/>
</dbReference>
<dbReference type="EMBL" id="JXBY01000018">
    <property type="protein sequence ID" value="KJY55857.1"/>
    <property type="molecule type" value="Genomic_DNA"/>
</dbReference>
<sequence length="137" mass="15290">MRKLVLASHGSLAEGIKNSVEMISGKQNNLYAFCMKEGESPAVLKERIEEIIFDSNKKDEIVLVSDFPGGSVNTLLMSFLTQNNIYLVSGMNSMLVLNLLLSKEPIDSCLKNAINAGKNTIKRIELEEENEEDDFFD</sequence>
<evidence type="ECO:0000256" key="3">
    <source>
        <dbReference type="ARBA" id="ARBA00022490"/>
    </source>
</evidence>
<organism evidence="9 10">
    <name type="scientific">Lactobacillus kullabergensis</name>
    <dbReference type="NCBI Taxonomy" id="1218493"/>
    <lineage>
        <taxon>Bacteria</taxon>
        <taxon>Bacillati</taxon>
        <taxon>Bacillota</taxon>
        <taxon>Bacilli</taxon>
        <taxon>Lactobacillales</taxon>
        <taxon>Lactobacillaceae</taxon>
        <taxon>Lactobacillus</taxon>
    </lineage>
</organism>
<comment type="subcellular location">
    <subcellularLocation>
        <location evidence="1">Cytoplasm</location>
    </subcellularLocation>
</comment>
<accession>A0A0F4LAH7</accession>
<proteinExistence type="predicted"/>
<dbReference type="InterPro" id="IPR004701">
    <property type="entry name" value="PTS_EIIA_man-typ"/>
</dbReference>
<evidence type="ECO:0000256" key="2">
    <source>
        <dbReference type="ARBA" id="ARBA00022448"/>
    </source>
</evidence>
<dbReference type="RefSeq" id="WP_045927936.1">
    <property type="nucleotide sequence ID" value="NZ_JBHSZS010000009.1"/>
</dbReference>
<gene>
    <name evidence="9" type="ORF">JF76_08010</name>
</gene>
<dbReference type="InterPro" id="IPR033887">
    <property type="entry name" value="PTS_IIA_man"/>
</dbReference>
<name>A0A0F4LAH7_9LACO</name>
<dbReference type="InterPro" id="IPR036662">
    <property type="entry name" value="PTS_EIIA_man-typ_sf"/>
</dbReference>
<dbReference type="PATRIC" id="fig|1218493.3.peg.847"/>
<evidence type="ECO:0000256" key="7">
    <source>
        <dbReference type="ARBA" id="ARBA00022777"/>
    </source>
</evidence>
<evidence type="ECO:0000256" key="4">
    <source>
        <dbReference type="ARBA" id="ARBA00022597"/>
    </source>
</evidence>
<dbReference type="GO" id="GO:0016301">
    <property type="term" value="F:kinase activity"/>
    <property type="evidence" value="ECO:0007669"/>
    <property type="project" value="UniProtKB-KW"/>
</dbReference>
<dbReference type="AlphaFoldDB" id="A0A0F4LAH7"/>
<evidence type="ECO:0000256" key="1">
    <source>
        <dbReference type="ARBA" id="ARBA00004496"/>
    </source>
</evidence>
<evidence type="ECO:0000313" key="9">
    <source>
        <dbReference type="EMBL" id="KJY55857.1"/>
    </source>
</evidence>
<dbReference type="STRING" id="1218493.JF76_08010"/>
<evidence type="ECO:0000256" key="5">
    <source>
        <dbReference type="ARBA" id="ARBA00022679"/>
    </source>
</evidence>
<reference evidence="9 10" key="1">
    <citation type="submission" date="2014-12" db="EMBL/GenBank/DDBJ databases">
        <title>Comparative genomics of the lactic acid bacteria isolated from the honey bee gut.</title>
        <authorList>
            <person name="Ellegaard K.M."/>
            <person name="Tamarit D."/>
            <person name="Javelind E."/>
            <person name="Olofsson T."/>
            <person name="Andersson S.G."/>
            <person name="Vasquez A."/>
        </authorList>
    </citation>
    <scope>NUCLEOTIDE SEQUENCE [LARGE SCALE GENOMIC DNA]</scope>
    <source>
        <strain evidence="9 10">Biut2</strain>
    </source>
</reference>
<dbReference type="PROSITE" id="PS51096">
    <property type="entry name" value="PTS_EIIA_TYPE_4"/>
    <property type="match status" value="1"/>
</dbReference>
<dbReference type="HOGENOM" id="CLU_123235_3_2_9"/>
<dbReference type="OrthoDB" id="6578004at2"/>
<keyword evidence="2" id="KW-0813">Transport</keyword>
<protein>
    <submittedName>
        <fullName evidence="9">PTS Man IIA</fullName>
    </submittedName>
</protein>
<keyword evidence="3" id="KW-0963">Cytoplasm</keyword>
<dbReference type="CDD" id="cd00006">
    <property type="entry name" value="PTS_IIA_man"/>
    <property type="match status" value="1"/>
</dbReference>
<keyword evidence="6" id="KW-0598">Phosphotransferase system</keyword>
<dbReference type="Gene3D" id="3.40.50.510">
    <property type="entry name" value="Phosphotransferase system, mannose-type IIA component"/>
    <property type="match status" value="1"/>
</dbReference>
<dbReference type="Proteomes" id="UP000033533">
    <property type="component" value="Unassembled WGS sequence"/>
</dbReference>
<evidence type="ECO:0000259" key="8">
    <source>
        <dbReference type="PROSITE" id="PS51096"/>
    </source>
</evidence>
<feature type="domain" description="PTS EIIA type-4" evidence="8">
    <location>
        <begin position="1"/>
        <end position="121"/>
    </location>
</feature>
<dbReference type="GO" id="GO:0005737">
    <property type="term" value="C:cytoplasm"/>
    <property type="evidence" value="ECO:0007669"/>
    <property type="project" value="UniProtKB-SubCell"/>
</dbReference>
<evidence type="ECO:0000256" key="6">
    <source>
        <dbReference type="ARBA" id="ARBA00022683"/>
    </source>
</evidence>
<dbReference type="PANTHER" id="PTHR33799">
    <property type="entry name" value="PTS PERMEASE-RELATED-RELATED"/>
    <property type="match status" value="1"/>
</dbReference>
<comment type="caution">
    <text evidence="9">The sequence shown here is derived from an EMBL/GenBank/DDBJ whole genome shotgun (WGS) entry which is preliminary data.</text>
</comment>
<dbReference type="GO" id="GO:0009401">
    <property type="term" value="P:phosphoenolpyruvate-dependent sugar phosphotransferase system"/>
    <property type="evidence" value="ECO:0007669"/>
    <property type="project" value="UniProtKB-KW"/>
</dbReference>
<keyword evidence="4" id="KW-0762">Sugar transport</keyword>
<keyword evidence="7" id="KW-0418">Kinase</keyword>